<protein>
    <submittedName>
        <fullName evidence="2">Uncharacterized protein</fullName>
    </submittedName>
</protein>
<gene>
    <name evidence="2" type="ORF">Fcan01_22315</name>
</gene>
<evidence type="ECO:0000313" key="2">
    <source>
        <dbReference type="EMBL" id="OXA42854.1"/>
    </source>
</evidence>
<feature type="compositionally biased region" description="Basic and acidic residues" evidence="1">
    <location>
        <begin position="185"/>
        <end position="207"/>
    </location>
</feature>
<organism evidence="2 3">
    <name type="scientific">Folsomia candida</name>
    <name type="common">Springtail</name>
    <dbReference type="NCBI Taxonomy" id="158441"/>
    <lineage>
        <taxon>Eukaryota</taxon>
        <taxon>Metazoa</taxon>
        <taxon>Ecdysozoa</taxon>
        <taxon>Arthropoda</taxon>
        <taxon>Hexapoda</taxon>
        <taxon>Collembola</taxon>
        <taxon>Entomobryomorpha</taxon>
        <taxon>Isotomoidea</taxon>
        <taxon>Isotomidae</taxon>
        <taxon>Proisotominae</taxon>
        <taxon>Folsomia</taxon>
    </lineage>
</organism>
<sequence length="207" mass="23490">MIAMMTSRLDLSRVPDRPKPSSPWSPGAAAAGACASSSSFPRRIPNQLELSLSIMQEETERYVAFPPKLPFVSRGIFAHAGEVIDFLKRRDGVYFCPINVANRYAFNLLHVLTVAYQTCPIPGRHYPTILHDEGEERRRRRDMLKEYEIWDPTALGLQEAANDQELQEAEAAAGDRYRHRPRGQNPDRAEYEKLSDAFKDLKTTNSP</sequence>
<feature type="region of interest" description="Disordered" evidence="1">
    <location>
        <begin position="1"/>
        <end position="30"/>
    </location>
</feature>
<dbReference type="EMBL" id="LNIX01000024">
    <property type="protein sequence ID" value="OXA42854.1"/>
    <property type="molecule type" value="Genomic_DNA"/>
</dbReference>
<comment type="caution">
    <text evidence="2">The sequence shown here is derived from an EMBL/GenBank/DDBJ whole genome shotgun (WGS) entry which is preliminary data.</text>
</comment>
<keyword evidence="3" id="KW-1185">Reference proteome</keyword>
<feature type="region of interest" description="Disordered" evidence="1">
    <location>
        <begin position="160"/>
        <end position="207"/>
    </location>
</feature>
<evidence type="ECO:0000256" key="1">
    <source>
        <dbReference type="SAM" id="MobiDB-lite"/>
    </source>
</evidence>
<dbReference type="AlphaFoldDB" id="A0A226DDE4"/>
<proteinExistence type="predicted"/>
<accession>A0A226DDE4</accession>
<dbReference type="Proteomes" id="UP000198287">
    <property type="component" value="Unassembled WGS sequence"/>
</dbReference>
<feature type="compositionally biased region" description="Basic and acidic residues" evidence="1">
    <location>
        <begin position="10"/>
        <end position="19"/>
    </location>
</feature>
<dbReference type="OrthoDB" id="24555at2759"/>
<name>A0A226DDE4_FOLCA</name>
<evidence type="ECO:0000313" key="3">
    <source>
        <dbReference type="Proteomes" id="UP000198287"/>
    </source>
</evidence>
<reference evidence="2 3" key="1">
    <citation type="submission" date="2015-12" db="EMBL/GenBank/DDBJ databases">
        <title>The genome of Folsomia candida.</title>
        <authorList>
            <person name="Faddeeva A."/>
            <person name="Derks M.F."/>
            <person name="Anvar Y."/>
            <person name="Smit S."/>
            <person name="Van Straalen N."/>
            <person name="Roelofs D."/>
        </authorList>
    </citation>
    <scope>NUCLEOTIDE SEQUENCE [LARGE SCALE GENOMIC DNA]</scope>
    <source>
        <strain evidence="2 3">VU population</strain>
        <tissue evidence="2">Whole body</tissue>
    </source>
</reference>